<dbReference type="Pfam" id="PF17656">
    <property type="entry name" value="ChapFlgA_N"/>
    <property type="match status" value="1"/>
</dbReference>
<dbReference type="Proteomes" id="UP000197468">
    <property type="component" value="Unassembled WGS sequence"/>
</dbReference>
<dbReference type="EMBL" id="NIOF01000003">
    <property type="protein sequence ID" value="OWQ91330.1"/>
    <property type="molecule type" value="Genomic_DNA"/>
</dbReference>
<dbReference type="Gene3D" id="2.30.30.760">
    <property type="match status" value="1"/>
</dbReference>
<dbReference type="NCBIfam" id="TIGR03170">
    <property type="entry name" value="flgA_cterm"/>
    <property type="match status" value="1"/>
</dbReference>
<reference evidence="5 6" key="1">
    <citation type="journal article" date="2008" name="Int. J. Syst. Evol. Microbiol.">
        <title>Description of Roseateles aquatilis sp. nov. and Roseateles terrae sp. nov., in the class Betaproteobacteria, and emended description of the genus Roseateles.</title>
        <authorList>
            <person name="Gomila M."/>
            <person name="Bowien B."/>
            <person name="Falsen E."/>
            <person name="Moore E.R."/>
            <person name="Lalucat J."/>
        </authorList>
    </citation>
    <scope>NUCLEOTIDE SEQUENCE [LARGE SCALE GENOMIC DNA]</scope>
    <source>
        <strain evidence="5 6">CCUG 48205</strain>
    </source>
</reference>
<name>A0A246JFN3_9BURK</name>
<organism evidence="5 6">
    <name type="scientific">Roseateles aquatilis</name>
    <dbReference type="NCBI Taxonomy" id="431061"/>
    <lineage>
        <taxon>Bacteria</taxon>
        <taxon>Pseudomonadati</taxon>
        <taxon>Pseudomonadota</taxon>
        <taxon>Betaproteobacteria</taxon>
        <taxon>Burkholderiales</taxon>
        <taxon>Sphaerotilaceae</taxon>
        <taxon>Roseateles</taxon>
    </lineage>
</organism>
<dbReference type="Gene3D" id="3.90.1210.10">
    <property type="entry name" value="Antifreeze-like/N-acetylneuraminic acid synthase C-terminal domain"/>
    <property type="match status" value="1"/>
</dbReference>
<comment type="subcellular location">
    <subcellularLocation>
        <location evidence="1">Periplasm</location>
    </subcellularLocation>
</comment>
<dbReference type="PANTHER" id="PTHR36307:SF1">
    <property type="entry name" value="FLAGELLA BASAL BODY P-RING FORMATION PROTEIN FLGA"/>
    <property type="match status" value="1"/>
</dbReference>
<evidence type="ECO:0000256" key="1">
    <source>
        <dbReference type="ARBA" id="ARBA00004418"/>
    </source>
</evidence>
<dbReference type="InterPro" id="IPR013974">
    <property type="entry name" value="SAF"/>
</dbReference>
<feature type="domain" description="SAF" evidence="4">
    <location>
        <begin position="143"/>
        <end position="205"/>
    </location>
</feature>
<sequence>MSTPCRHTHVQTLPAFLAGALLSVWLMFGLCGEARAQAAPGTAASVIVPGSEPSGLGALDATLEQRLQVLAMAGARQVAPTQARVEVELGRLDPRLRLAPCGQIQPYLPPGQKMWGRTRLGLRCLAGVTKWNVTLPLTIRVYGQAYVAASDLPAGTLLTQDHLRLAEVDIAGEAGAIYTQPDAWVGRHLARPVTVGDALRSSDLKLRQWVQPGDRVQVLATGTGYAVAGEGQAMGVGLEGQDVRVRFDNGRMVTGRTIGERRVEVLL</sequence>
<dbReference type="AlphaFoldDB" id="A0A246JFN3"/>
<accession>A0A246JFN3</accession>
<dbReference type="CDD" id="cd11614">
    <property type="entry name" value="SAF_CpaB_FlgA_like"/>
    <property type="match status" value="1"/>
</dbReference>
<dbReference type="PANTHER" id="PTHR36307">
    <property type="entry name" value="FLAGELLA BASAL BODY P-RING FORMATION PROTEIN FLGA"/>
    <property type="match status" value="1"/>
</dbReference>
<keyword evidence="2" id="KW-0732">Signal</keyword>
<dbReference type="OrthoDB" id="8561436at2"/>
<protein>
    <submittedName>
        <fullName evidence="5">Flagella basal body P-ring formation protein FlgA</fullName>
    </submittedName>
</protein>
<comment type="caution">
    <text evidence="5">The sequence shown here is derived from an EMBL/GenBank/DDBJ whole genome shotgun (WGS) entry which is preliminary data.</text>
</comment>
<dbReference type="RefSeq" id="WP_088384558.1">
    <property type="nucleotide sequence ID" value="NZ_NIOF01000003.1"/>
</dbReference>
<keyword evidence="6" id="KW-1185">Reference proteome</keyword>
<dbReference type="GO" id="GO:0044780">
    <property type="term" value="P:bacterial-type flagellum assembly"/>
    <property type="evidence" value="ECO:0007669"/>
    <property type="project" value="InterPro"/>
</dbReference>
<proteinExistence type="predicted"/>
<keyword evidence="5" id="KW-0282">Flagellum</keyword>
<evidence type="ECO:0000259" key="4">
    <source>
        <dbReference type="SMART" id="SM00858"/>
    </source>
</evidence>
<dbReference type="InterPro" id="IPR039246">
    <property type="entry name" value="Flagellar_FlgA"/>
</dbReference>
<keyword evidence="5" id="KW-0969">Cilium</keyword>
<evidence type="ECO:0000256" key="2">
    <source>
        <dbReference type="ARBA" id="ARBA00022729"/>
    </source>
</evidence>
<dbReference type="InterPro" id="IPR017585">
    <property type="entry name" value="SAF_FlgA"/>
</dbReference>
<dbReference type="SMART" id="SM00858">
    <property type="entry name" value="SAF"/>
    <property type="match status" value="1"/>
</dbReference>
<dbReference type="InterPro" id="IPR041231">
    <property type="entry name" value="FlgA_N"/>
</dbReference>
<dbReference type="GO" id="GO:0042597">
    <property type="term" value="C:periplasmic space"/>
    <property type="evidence" value="ECO:0007669"/>
    <property type="project" value="UniProtKB-SubCell"/>
</dbReference>
<keyword evidence="3" id="KW-0574">Periplasm</keyword>
<keyword evidence="5" id="KW-0966">Cell projection</keyword>
<evidence type="ECO:0000313" key="6">
    <source>
        <dbReference type="Proteomes" id="UP000197468"/>
    </source>
</evidence>
<gene>
    <name evidence="5" type="primary">flgA</name>
    <name evidence="5" type="ORF">CDN99_09145</name>
</gene>
<evidence type="ECO:0000256" key="3">
    <source>
        <dbReference type="ARBA" id="ARBA00022764"/>
    </source>
</evidence>
<dbReference type="Pfam" id="PF13144">
    <property type="entry name" value="ChapFlgA"/>
    <property type="match status" value="1"/>
</dbReference>
<evidence type="ECO:0000313" key="5">
    <source>
        <dbReference type="EMBL" id="OWQ91330.1"/>
    </source>
</evidence>